<dbReference type="FunFam" id="3.30.300.30:FF:000008">
    <property type="entry name" value="2,3-dihydroxybenzoate-AMP ligase"/>
    <property type="match status" value="1"/>
</dbReference>
<evidence type="ECO:0000256" key="2">
    <source>
        <dbReference type="ARBA" id="ARBA00022598"/>
    </source>
</evidence>
<dbReference type="InterPro" id="IPR025110">
    <property type="entry name" value="AMP-bd_C"/>
</dbReference>
<sequence length="500" mass="54960">MPDWGDLQEDQLRFMARTWPTEVAYRNLDDDTALTFTQWEQESNQLARGLVSAGISPGDRVAIFLPGHEVLRWITSYAAIHKAGAVVVPTNTRLSAPELITIWNHAEVSAVITSSVMPDSSVNVSDIKDSIPSLVHVFTNHEAACHSDSSEFQVQVAPDDLADILYTSGTTGLPKGIAVRHDNVAMIPNNEPVWTGDGWIHGAPMFTFAGLAFIYNPMKMGLTALYHPTFTANRWLKIVEEERPTRAMLVPAYAELIVADPEFNNADLSSLDHVSIGSAPIAPTTHRLLIERMPTANVGNSFGMSEAGPAYIVMPPEEIARRIGSVGKPIGPMEIRIVDEAGNEVAAEVIGELFMRMPGKQREYYKDSSATEQSWTSDGWLMTGDLAYLDSDGYLYICGRKKDVIIRGGNNIYSTDVESVLLEHPSVQEAAVSGIPHNVLGEDVGAWIVLRSRTQLSAEELTEFCGERLADYKCPRQINFVDSLPRNATGKVLKHKLISN</sequence>
<evidence type="ECO:0000313" key="6">
    <source>
        <dbReference type="EMBL" id="CAB4967879.1"/>
    </source>
</evidence>
<evidence type="ECO:0000313" key="7">
    <source>
        <dbReference type="EMBL" id="CAB5012536.1"/>
    </source>
</evidence>
<name>A0A6J7LQ71_9ZZZZ</name>
<evidence type="ECO:0000313" key="5">
    <source>
        <dbReference type="EMBL" id="CAB4892975.1"/>
    </source>
</evidence>
<dbReference type="GO" id="GO:0031956">
    <property type="term" value="F:medium-chain fatty acid-CoA ligase activity"/>
    <property type="evidence" value="ECO:0007669"/>
    <property type="project" value="TreeGrafter"/>
</dbReference>
<reference evidence="6" key="1">
    <citation type="submission" date="2020-05" db="EMBL/GenBank/DDBJ databases">
        <authorList>
            <person name="Chiriac C."/>
            <person name="Salcher M."/>
            <person name="Ghai R."/>
            <person name="Kavagutti S V."/>
        </authorList>
    </citation>
    <scope>NUCLEOTIDE SEQUENCE</scope>
</reference>
<dbReference type="Pfam" id="PF13193">
    <property type="entry name" value="AMP-binding_C"/>
    <property type="match status" value="1"/>
</dbReference>
<dbReference type="PANTHER" id="PTHR43201:SF5">
    <property type="entry name" value="MEDIUM-CHAIN ACYL-COA LIGASE ACSF2, MITOCHONDRIAL"/>
    <property type="match status" value="1"/>
</dbReference>
<dbReference type="Gene3D" id="3.40.50.12780">
    <property type="entry name" value="N-terminal domain of ligase-like"/>
    <property type="match status" value="1"/>
</dbReference>
<dbReference type="Gene3D" id="3.30.300.30">
    <property type="match status" value="1"/>
</dbReference>
<feature type="domain" description="AMP-dependent synthetase/ligase" evidence="3">
    <location>
        <begin position="16"/>
        <end position="365"/>
    </location>
</feature>
<feature type="domain" description="AMP-binding enzyme C-terminal" evidence="4">
    <location>
        <begin position="417"/>
        <end position="491"/>
    </location>
</feature>
<organism evidence="6">
    <name type="scientific">freshwater metagenome</name>
    <dbReference type="NCBI Taxonomy" id="449393"/>
    <lineage>
        <taxon>unclassified sequences</taxon>
        <taxon>metagenomes</taxon>
        <taxon>ecological metagenomes</taxon>
    </lineage>
</organism>
<accession>A0A6J7LQ71</accession>
<dbReference type="EMBL" id="CAFBMM010000001">
    <property type="protein sequence ID" value="CAB4892975.1"/>
    <property type="molecule type" value="Genomic_DNA"/>
</dbReference>
<evidence type="ECO:0000259" key="4">
    <source>
        <dbReference type="Pfam" id="PF13193"/>
    </source>
</evidence>
<keyword evidence="2" id="KW-0436">Ligase</keyword>
<protein>
    <submittedName>
        <fullName evidence="6">Unannotated protein</fullName>
    </submittedName>
</protein>
<dbReference type="SUPFAM" id="SSF56801">
    <property type="entry name" value="Acetyl-CoA synthetase-like"/>
    <property type="match status" value="1"/>
</dbReference>
<dbReference type="InterPro" id="IPR000873">
    <property type="entry name" value="AMP-dep_synth/lig_dom"/>
</dbReference>
<dbReference type="InterPro" id="IPR045851">
    <property type="entry name" value="AMP-bd_C_sf"/>
</dbReference>
<dbReference type="PROSITE" id="PS00455">
    <property type="entry name" value="AMP_BINDING"/>
    <property type="match status" value="1"/>
</dbReference>
<dbReference type="EMBL" id="CAFBPQ010000001">
    <property type="protein sequence ID" value="CAB5012536.1"/>
    <property type="molecule type" value="Genomic_DNA"/>
</dbReference>
<proteinExistence type="inferred from homology"/>
<dbReference type="PANTHER" id="PTHR43201">
    <property type="entry name" value="ACYL-COA SYNTHETASE"/>
    <property type="match status" value="1"/>
</dbReference>
<dbReference type="InterPro" id="IPR042099">
    <property type="entry name" value="ANL_N_sf"/>
</dbReference>
<evidence type="ECO:0000256" key="1">
    <source>
        <dbReference type="ARBA" id="ARBA00006432"/>
    </source>
</evidence>
<dbReference type="AlphaFoldDB" id="A0A6J7LQ71"/>
<dbReference type="EMBL" id="CAFBOF010000001">
    <property type="protein sequence ID" value="CAB4967879.1"/>
    <property type="molecule type" value="Genomic_DNA"/>
</dbReference>
<dbReference type="Pfam" id="PF00501">
    <property type="entry name" value="AMP-binding"/>
    <property type="match status" value="1"/>
</dbReference>
<evidence type="ECO:0000259" key="3">
    <source>
        <dbReference type="Pfam" id="PF00501"/>
    </source>
</evidence>
<dbReference type="GO" id="GO:0006631">
    <property type="term" value="P:fatty acid metabolic process"/>
    <property type="evidence" value="ECO:0007669"/>
    <property type="project" value="TreeGrafter"/>
</dbReference>
<gene>
    <name evidence="5" type="ORF">UFOPK3605_00016</name>
    <name evidence="6" type="ORF">UFOPK3897_00020</name>
    <name evidence="7" type="ORF">UFOPK4121_00139</name>
</gene>
<dbReference type="InterPro" id="IPR020845">
    <property type="entry name" value="AMP-binding_CS"/>
</dbReference>
<comment type="similarity">
    <text evidence="1">Belongs to the ATP-dependent AMP-binding enzyme family.</text>
</comment>